<name>A0A9P1CJE8_9DINO</name>
<dbReference type="AlphaFoldDB" id="A0A9P1CJE8"/>
<dbReference type="EMBL" id="CAMXCT030001630">
    <property type="protein sequence ID" value="CAL4779090.1"/>
    <property type="molecule type" value="Genomic_DNA"/>
</dbReference>
<protein>
    <submittedName>
        <fullName evidence="1">Uncharacterized protein</fullName>
    </submittedName>
</protein>
<reference evidence="1" key="1">
    <citation type="submission" date="2022-10" db="EMBL/GenBank/DDBJ databases">
        <authorList>
            <person name="Chen Y."/>
            <person name="Dougan E. K."/>
            <person name="Chan C."/>
            <person name="Rhodes N."/>
            <person name="Thang M."/>
        </authorList>
    </citation>
    <scope>NUCLEOTIDE SEQUENCE</scope>
</reference>
<evidence type="ECO:0000313" key="2">
    <source>
        <dbReference type="EMBL" id="CAL4779090.1"/>
    </source>
</evidence>
<comment type="caution">
    <text evidence="1">The sequence shown here is derived from an EMBL/GenBank/DDBJ whole genome shotgun (WGS) entry which is preliminary data.</text>
</comment>
<gene>
    <name evidence="1" type="ORF">C1SCF055_LOCUS18657</name>
</gene>
<reference evidence="2 3" key="2">
    <citation type="submission" date="2024-05" db="EMBL/GenBank/DDBJ databases">
        <authorList>
            <person name="Chen Y."/>
            <person name="Shah S."/>
            <person name="Dougan E. K."/>
            <person name="Thang M."/>
            <person name="Chan C."/>
        </authorList>
    </citation>
    <scope>NUCLEOTIDE SEQUENCE [LARGE SCALE GENOMIC DNA]</scope>
</reference>
<keyword evidence="3" id="KW-1185">Reference proteome</keyword>
<sequence>MLAVRAHPDDQTQPFIDEVPCMQPEVRSMLAFWQKDMRGGSSQEDGLDVRINKERQDMELEAQLELENPDLEEDIEILATLLAGDLHSPAPAGTADARDSAHDRLKKRRLTKGAAQSAQVFQRIFKSYDDLNCNRLTSDLRDVTISTTSTSVPHVQTRTQLEGVFRRMSPGTPRTEEATLRALASDLAPFCIPSLFLEACVKAFVFNQKPGDAFGERLDEEASGDEAQPDMADAGGHQDNAWTCLDNGLGPNCVEIMPIFAWRHDA</sequence>
<organism evidence="1">
    <name type="scientific">Cladocopium goreaui</name>
    <dbReference type="NCBI Taxonomy" id="2562237"/>
    <lineage>
        <taxon>Eukaryota</taxon>
        <taxon>Sar</taxon>
        <taxon>Alveolata</taxon>
        <taxon>Dinophyceae</taxon>
        <taxon>Suessiales</taxon>
        <taxon>Symbiodiniaceae</taxon>
        <taxon>Cladocopium</taxon>
    </lineage>
</organism>
<proteinExistence type="predicted"/>
<accession>A0A9P1CJE8</accession>
<dbReference type="EMBL" id="CAMXCT020001630">
    <property type="protein sequence ID" value="CAL1145153.1"/>
    <property type="molecule type" value="Genomic_DNA"/>
</dbReference>
<evidence type="ECO:0000313" key="1">
    <source>
        <dbReference type="EMBL" id="CAI3991778.1"/>
    </source>
</evidence>
<dbReference type="Proteomes" id="UP001152797">
    <property type="component" value="Unassembled WGS sequence"/>
</dbReference>
<dbReference type="EMBL" id="CAMXCT010001630">
    <property type="protein sequence ID" value="CAI3991778.1"/>
    <property type="molecule type" value="Genomic_DNA"/>
</dbReference>
<evidence type="ECO:0000313" key="3">
    <source>
        <dbReference type="Proteomes" id="UP001152797"/>
    </source>
</evidence>